<evidence type="ECO:0000256" key="2">
    <source>
        <dbReference type="ARBA" id="ARBA00022741"/>
    </source>
</evidence>
<evidence type="ECO:0000256" key="3">
    <source>
        <dbReference type="ARBA" id="ARBA00022777"/>
    </source>
</evidence>
<keyword evidence="1" id="KW-0808">Transferase</keyword>
<evidence type="ECO:0000256" key="1">
    <source>
        <dbReference type="ARBA" id="ARBA00022679"/>
    </source>
</evidence>
<dbReference type="GO" id="GO:0004672">
    <property type="term" value="F:protein kinase activity"/>
    <property type="evidence" value="ECO:0007669"/>
    <property type="project" value="InterPro"/>
</dbReference>
<keyword evidence="2" id="KW-0547">Nucleotide-binding</keyword>
<dbReference type="Gene3D" id="1.10.510.10">
    <property type="entry name" value="Transferase(Phosphotransferase) domain 1"/>
    <property type="match status" value="1"/>
</dbReference>
<evidence type="ECO:0000313" key="6">
    <source>
        <dbReference type="EMBL" id="KAK2661724.1"/>
    </source>
</evidence>
<comment type="caution">
    <text evidence="6">The sequence shown here is derived from an EMBL/GenBank/DDBJ whole genome shotgun (WGS) entry which is preliminary data.</text>
</comment>
<keyword evidence="3" id="KW-0418">Kinase</keyword>
<dbReference type="InterPro" id="IPR011009">
    <property type="entry name" value="Kinase-like_dom_sf"/>
</dbReference>
<dbReference type="AlphaFoldDB" id="A0AAD9XLH7"/>
<name>A0AAD9XLH7_9ROSI</name>
<feature type="domain" description="Protein kinase" evidence="5">
    <location>
        <begin position="1"/>
        <end position="114"/>
    </location>
</feature>
<dbReference type="InterPro" id="IPR052059">
    <property type="entry name" value="CR_Ser/Thr_kinase"/>
</dbReference>
<proteinExistence type="predicted"/>
<reference evidence="6" key="1">
    <citation type="journal article" date="2023" name="Plant J.">
        <title>Genome sequences and population genomics provide insights into the demographic history, inbreeding, and mutation load of two 'living fossil' tree species of Dipteronia.</title>
        <authorList>
            <person name="Feng Y."/>
            <person name="Comes H.P."/>
            <person name="Chen J."/>
            <person name="Zhu S."/>
            <person name="Lu R."/>
            <person name="Zhang X."/>
            <person name="Li P."/>
            <person name="Qiu J."/>
            <person name="Olsen K.M."/>
            <person name="Qiu Y."/>
        </authorList>
    </citation>
    <scope>NUCLEOTIDE SEQUENCE</scope>
    <source>
        <strain evidence="6">KIB01</strain>
    </source>
</reference>
<dbReference type="PROSITE" id="PS50011">
    <property type="entry name" value="PROTEIN_KINASE_DOM"/>
    <property type="match status" value="1"/>
</dbReference>
<protein>
    <recommendedName>
        <fullName evidence="5">Protein kinase domain-containing protein</fullName>
    </recommendedName>
</protein>
<keyword evidence="4" id="KW-0067">ATP-binding</keyword>
<dbReference type="GO" id="GO:0005524">
    <property type="term" value="F:ATP binding"/>
    <property type="evidence" value="ECO:0007669"/>
    <property type="project" value="UniProtKB-KW"/>
</dbReference>
<dbReference type="Proteomes" id="UP001280121">
    <property type="component" value="Unassembled WGS sequence"/>
</dbReference>
<dbReference type="SUPFAM" id="SSF56112">
    <property type="entry name" value="Protein kinase-like (PK-like)"/>
    <property type="match status" value="1"/>
</dbReference>
<dbReference type="EMBL" id="JANJYI010000001">
    <property type="protein sequence ID" value="KAK2661724.1"/>
    <property type="molecule type" value="Genomic_DNA"/>
</dbReference>
<sequence>MGTLKLCENCSFNIMPLNFVMIVPPTAYTVDDPPSKDFNGRLLWCFRCRIHNEILYKGLAYLREGSDVRIIHRDIKSSNIHLEENLTQKIAYFRLVWCFAADMTHLSIGVAGTL</sequence>
<gene>
    <name evidence="6" type="ORF">Ddye_000298</name>
</gene>
<dbReference type="InterPro" id="IPR000719">
    <property type="entry name" value="Prot_kinase_dom"/>
</dbReference>
<accession>A0AAD9XLH7</accession>
<evidence type="ECO:0000256" key="4">
    <source>
        <dbReference type="ARBA" id="ARBA00022840"/>
    </source>
</evidence>
<keyword evidence="7" id="KW-1185">Reference proteome</keyword>
<evidence type="ECO:0000259" key="5">
    <source>
        <dbReference type="PROSITE" id="PS50011"/>
    </source>
</evidence>
<organism evidence="6 7">
    <name type="scientific">Dipteronia dyeriana</name>
    <dbReference type="NCBI Taxonomy" id="168575"/>
    <lineage>
        <taxon>Eukaryota</taxon>
        <taxon>Viridiplantae</taxon>
        <taxon>Streptophyta</taxon>
        <taxon>Embryophyta</taxon>
        <taxon>Tracheophyta</taxon>
        <taxon>Spermatophyta</taxon>
        <taxon>Magnoliopsida</taxon>
        <taxon>eudicotyledons</taxon>
        <taxon>Gunneridae</taxon>
        <taxon>Pentapetalae</taxon>
        <taxon>rosids</taxon>
        <taxon>malvids</taxon>
        <taxon>Sapindales</taxon>
        <taxon>Sapindaceae</taxon>
        <taxon>Hippocastanoideae</taxon>
        <taxon>Acereae</taxon>
        <taxon>Dipteronia</taxon>
    </lineage>
</organism>
<evidence type="ECO:0000313" key="7">
    <source>
        <dbReference type="Proteomes" id="UP001280121"/>
    </source>
</evidence>
<dbReference type="PANTHER" id="PTHR47973">
    <property type="entry name" value="CYSTEINE-RICH RECEPTOR-LIKE PROTEIN KINASE 3"/>
    <property type="match status" value="1"/>
</dbReference>